<dbReference type="Pfam" id="PF00583">
    <property type="entry name" value="Acetyltransf_1"/>
    <property type="match status" value="1"/>
</dbReference>
<evidence type="ECO:0000313" key="2">
    <source>
        <dbReference type="EMBL" id="NNU74418.1"/>
    </source>
</evidence>
<dbReference type="EMBL" id="JABEYB010000001">
    <property type="protein sequence ID" value="NNU74418.1"/>
    <property type="molecule type" value="Genomic_DNA"/>
</dbReference>
<sequence length="176" mass="20231">MILREATRHDLLSIAKVQVHSNRSTYVGIMPEDYLDNLSYESKANEWDEKLFKGTVTQFMYVVEAGDGNIVAFASASLIKTNDLFEREVNSIYILKEFQRKGIGRLLIKSIITKFIEINVKSMIIWTLEDNPSHIFYKHLGGNIVDKRIIDRGGKSLQQIAYAWEDITCIFGHSNR</sequence>
<name>A0A7Y3ST22_9CLOT</name>
<dbReference type="RefSeq" id="WP_171295281.1">
    <property type="nucleotide sequence ID" value="NZ_CP077615.1"/>
</dbReference>
<organism evidence="2 3">
    <name type="scientific">Clostridium estertheticum</name>
    <dbReference type="NCBI Taxonomy" id="238834"/>
    <lineage>
        <taxon>Bacteria</taxon>
        <taxon>Bacillati</taxon>
        <taxon>Bacillota</taxon>
        <taxon>Clostridia</taxon>
        <taxon>Eubacteriales</taxon>
        <taxon>Clostridiaceae</taxon>
        <taxon>Clostridium</taxon>
    </lineage>
</organism>
<dbReference type="GeneID" id="83592257"/>
<comment type="caution">
    <text evidence="2">The sequence shown here is derived from an EMBL/GenBank/DDBJ whole genome shotgun (WGS) entry which is preliminary data.</text>
</comment>
<feature type="domain" description="N-acetyltransferase" evidence="1">
    <location>
        <begin position="1"/>
        <end position="167"/>
    </location>
</feature>
<dbReference type="CDD" id="cd04301">
    <property type="entry name" value="NAT_SF"/>
    <property type="match status" value="1"/>
</dbReference>
<dbReference type="SUPFAM" id="SSF55729">
    <property type="entry name" value="Acyl-CoA N-acyltransferases (Nat)"/>
    <property type="match status" value="1"/>
</dbReference>
<dbReference type="Proteomes" id="UP000531659">
    <property type="component" value="Unassembled WGS sequence"/>
</dbReference>
<protein>
    <submittedName>
        <fullName evidence="2">GNAT family N-acetyltransferase</fullName>
    </submittedName>
</protein>
<dbReference type="AlphaFoldDB" id="A0A7Y3ST22"/>
<proteinExistence type="predicted"/>
<dbReference type="Gene3D" id="3.40.630.30">
    <property type="match status" value="1"/>
</dbReference>
<dbReference type="GO" id="GO:0016747">
    <property type="term" value="F:acyltransferase activity, transferring groups other than amino-acyl groups"/>
    <property type="evidence" value="ECO:0007669"/>
    <property type="project" value="InterPro"/>
</dbReference>
<dbReference type="PROSITE" id="PS51186">
    <property type="entry name" value="GNAT"/>
    <property type="match status" value="1"/>
</dbReference>
<dbReference type="InterPro" id="IPR016181">
    <property type="entry name" value="Acyl_CoA_acyltransferase"/>
</dbReference>
<dbReference type="InterPro" id="IPR000182">
    <property type="entry name" value="GNAT_dom"/>
</dbReference>
<keyword evidence="2" id="KW-0808">Transferase</keyword>
<accession>A0A7Y3ST22</accession>
<evidence type="ECO:0000259" key="1">
    <source>
        <dbReference type="PROSITE" id="PS51186"/>
    </source>
</evidence>
<evidence type="ECO:0000313" key="3">
    <source>
        <dbReference type="Proteomes" id="UP000531659"/>
    </source>
</evidence>
<gene>
    <name evidence="2" type="ORF">HLQ16_00470</name>
</gene>
<reference evidence="2 3" key="1">
    <citation type="submission" date="2020-05" db="EMBL/GenBank/DDBJ databases">
        <title>Complete genome of Clostridium estertheticum subspecies estertheticum, isolated from Vacuum packed lamb meat from New Zealand imported to Switzerland.</title>
        <authorList>
            <person name="Wambui J."/>
            <person name="Stevens M.J.A."/>
            <person name="Stephan R."/>
        </authorList>
    </citation>
    <scope>NUCLEOTIDE SEQUENCE [LARGE SCALE GENOMIC DNA]</scope>
    <source>
        <strain evidence="2 3">CEST001</strain>
    </source>
</reference>